<sequence length="164" mass="18678">MFSHPSERIRTGLAACRTRGPLRREPHKPLRVPHHDVRWARHHPRSPPVLPWSERFDHHRRDHQRSLSRGAGAPSLWGLVSKTYPDTPTAPSSRICRPSLVRARDTPPSCLRSQPQLRDRGRGDAVGHDTDPAAPAPNWRRCGLGNRTTTLGKLAYDVKQFKFF</sequence>
<keyword evidence="3" id="KW-1185">Reference proteome</keyword>
<name>A0AAD7JV39_9AGAR</name>
<feature type="compositionally biased region" description="Basic and acidic residues" evidence="1">
    <location>
        <begin position="117"/>
        <end position="131"/>
    </location>
</feature>
<protein>
    <submittedName>
        <fullName evidence="2">Uncharacterized protein</fullName>
    </submittedName>
</protein>
<dbReference type="EMBL" id="JARJLG010000023">
    <property type="protein sequence ID" value="KAJ7770938.1"/>
    <property type="molecule type" value="Genomic_DNA"/>
</dbReference>
<comment type="caution">
    <text evidence="2">The sequence shown here is derived from an EMBL/GenBank/DDBJ whole genome shotgun (WGS) entry which is preliminary data.</text>
</comment>
<organism evidence="2 3">
    <name type="scientific">Mycena maculata</name>
    <dbReference type="NCBI Taxonomy" id="230809"/>
    <lineage>
        <taxon>Eukaryota</taxon>
        <taxon>Fungi</taxon>
        <taxon>Dikarya</taxon>
        <taxon>Basidiomycota</taxon>
        <taxon>Agaricomycotina</taxon>
        <taxon>Agaricomycetes</taxon>
        <taxon>Agaricomycetidae</taxon>
        <taxon>Agaricales</taxon>
        <taxon>Marasmiineae</taxon>
        <taxon>Mycenaceae</taxon>
        <taxon>Mycena</taxon>
    </lineage>
</organism>
<feature type="region of interest" description="Disordered" evidence="1">
    <location>
        <begin position="103"/>
        <end position="139"/>
    </location>
</feature>
<proteinExistence type="predicted"/>
<dbReference type="Proteomes" id="UP001215280">
    <property type="component" value="Unassembled WGS sequence"/>
</dbReference>
<evidence type="ECO:0000313" key="2">
    <source>
        <dbReference type="EMBL" id="KAJ7770938.1"/>
    </source>
</evidence>
<dbReference type="AlphaFoldDB" id="A0AAD7JV39"/>
<accession>A0AAD7JV39</accession>
<evidence type="ECO:0000313" key="3">
    <source>
        <dbReference type="Proteomes" id="UP001215280"/>
    </source>
</evidence>
<evidence type="ECO:0000256" key="1">
    <source>
        <dbReference type="SAM" id="MobiDB-lite"/>
    </source>
</evidence>
<reference evidence="2" key="1">
    <citation type="submission" date="2023-03" db="EMBL/GenBank/DDBJ databases">
        <title>Massive genome expansion in bonnet fungi (Mycena s.s.) driven by repeated elements and novel gene families across ecological guilds.</title>
        <authorList>
            <consortium name="Lawrence Berkeley National Laboratory"/>
            <person name="Harder C.B."/>
            <person name="Miyauchi S."/>
            <person name="Viragh M."/>
            <person name="Kuo A."/>
            <person name="Thoen E."/>
            <person name="Andreopoulos B."/>
            <person name="Lu D."/>
            <person name="Skrede I."/>
            <person name="Drula E."/>
            <person name="Henrissat B."/>
            <person name="Morin E."/>
            <person name="Kohler A."/>
            <person name="Barry K."/>
            <person name="LaButti K."/>
            <person name="Morin E."/>
            <person name="Salamov A."/>
            <person name="Lipzen A."/>
            <person name="Mereny Z."/>
            <person name="Hegedus B."/>
            <person name="Baldrian P."/>
            <person name="Stursova M."/>
            <person name="Weitz H."/>
            <person name="Taylor A."/>
            <person name="Grigoriev I.V."/>
            <person name="Nagy L.G."/>
            <person name="Martin F."/>
            <person name="Kauserud H."/>
        </authorList>
    </citation>
    <scope>NUCLEOTIDE SEQUENCE</scope>
    <source>
        <strain evidence="2">CBHHK188m</strain>
    </source>
</reference>
<gene>
    <name evidence="2" type="ORF">DFH07DRAFT_260221</name>
</gene>